<evidence type="ECO:0000256" key="1">
    <source>
        <dbReference type="ARBA" id="ARBA00007257"/>
    </source>
</evidence>
<dbReference type="PANTHER" id="PTHR36108">
    <property type="entry name" value="COLOSSIN-B-RELATED"/>
    <property type="match status" value="1"/>
</dbReference>
<dbReference type="EMBL" id="FOTS01000016">
    <property type="protein sequence ID" value="SFL74356.1"/>
    <property type="molecule type" value="Genomic_DNA"/>
</dbReference>
<keyword evidence="2" id="KW-0964">Secreted</keyword>
<accession>A0A1I4K7B4</accession>
<evidence type="ECO:0000313" key="6">
    <source>
        <dbReference type="EMBL" id="SFL74356.1"/>
    </source>
</evidence>
<organism evidence="6 7">
    <name type="scientific">Pelosinus propionicus DSM 13327</name>
    <dbReference type="NCBI Taxonomy" id="1123291"/>
    <lineage>
        <taxon>Bacteria</taxon>
        <taxon>Bacillati</taxon>
        <taxon>Bacillota</taxon>
        <taxon>Negativicutes</taxon>
        <taxon>Selenomonadales</taxon>
        <taxon>Sporomusaceae</taxon>
        <taxon>Pelosinus</taxon>
    </lineage>
</organism>
<dbReference type="InterPro" id="IPR008969">
    <property type="entry name" value="CarboxyPept-like_regulatory"/>
</dbReference>
<dbReference type="InterPro" id="IPR024519">
    <property type="entry name" value="IAT_beta"/>
</dbReference>
<dbReference type="SUPFAM" id="SSF49478">
    <property type="entry name" value="Cna protein B-type domain"/>
    <property type="match status" value="2"/>
</dbReference>
<dbReference type="AlphaFoldDB" id="A0A1I4K7B4"/>
<dbReference type="GO" id="GO:0004180">
    <property type="term" value="F:carboxypeptidase activity"/>
    <property type="evidence" value="ECO:0007669"/>
    <property type="project" value="UniProtKB-KW"/>
</dbReference>
<name>A0A1I4K7B4_9FIRM</name>
<sequence length="1128" mass="119068">MFPISRRFTKLIAIFLATLMLVGNPAIIVPASAAADSASSTQTTELPVLTLEKPTVNETPATQAAFNSDSSRLSTDQKAEQFLNQLIPYYLQNGKRQGPQWLRTTDINFSFTENYKPVFSLETIQPFSQTTKNSELLFWQGRYSHQSDADSTANLGIGWRKLSEDKTSLLGFNAFYDYGFKQDLSRVGIGAEYFNKLAEYRANFYFPTSGDRQIGETISNDGILYTYIRAVQGLDYEVGSTLANAQWLGFYASGFYYDNKHNDDEKGYKLRSTLQLSPRLSMEMGYTKSNLSSGDLYGKIQYQLADKLGPSLFGDNHKDKKSNDISYKLLQKVQRENQIKTETFTKFVSYIGSIGTTVTNGSGQPIQGARLQAYQNGNPVGSAVITNAAGIGVISGLNVGTYTIRATYFNYSNDSSAVTVQKDQMANTGISLPVVGGNLVVNVFDAQGGSVSGATVTANVVSESSEHARSEGNLFDRILGVKTAFAAEAVFTLSMTTGSDGTALFTNLPPGNYRFTVQANGQSMNSIPATVPTNGGTSNVNVVLPSSNNTIGSAAITVTDGSSPMSGAAVSVTVNGTTQTVTTNSAGLATFSDMPAGSYIFSVSKEGYISSTVTVAVNNGVTAAGKIALARQVGTITITITDGTSTVSGATVTLNETTSETTDEAGQVVFASQPVGVTSYTVTAFGYDTKNGSITIVNGTSSSETIAITRQIGNATITVTNGTDPISDATVSISGLGDWTVTTNELGQTTFNNVPTGTYIFTVTKTGYSSSYTIVEVDHGTTASGTITTVRQSGTALITVREGSTPIQGAAVSVTVDGTEHTITTDSVGRAQFAGLPTGSYTFTVTKTGYNTTTCSTTVIPSGLVTAAVSLTRQTGSATITVDDGTNSLSGATVSISGLPAWTTTTNELGKVTFTSLPTGSYTVTLSKEGYNTATTTLTIANGQETIEKVHLVKKLGDVLVAVRDASTNTPLPTVTATLTGNGVNATGTTDIYGVVIIPDLPDGTYSLTVTKADYSSMTTPVTVSNGERSYSSIKMSPVPVTGTITAIVYYYDTDYHELPGLSVSTTINGTNVTAVTNSTGRAIFTNVPYGLYSITVSDGTLQYPSQQVMVSSPQPNPIMAFIIDHYD</sequence>
<dbReference type="GO" id="GO:0030246">
    <property type="term" value="F:carbohydrate binding"/>
    <property type="evidence" value="ECO:0007669"/>
    <property type="project" value="InterPro"/>
</dbReference>
<keyword evidence="3 4" id="KW-0732">Signal</keyword>
<dbReference type="STRING" id="1123291.SAMN04490355_10161"/>
<evidence type="ECO:0000259" key="5">
    <source>
        <dbReference type="Pfam" id="PF11924"/>
    </source>
</evidence>
<evidence type="ECO:0000313" key="7">
    <source>
        <dbReference type="Proteomes" id="UP000199520"/>
    </source>
</evidence>
<keyword evidence="6" id="KW-0121">Carboxypeptidase</keyword>
<dbReference type="Proteomes" id="UP000199520">
    <property type="component" value="Unassembled WGS sequence"/>
</dbReference>
<keyword evidence="6" id="KW-0645">Protease</keyword>
<gene>
    <name evidence="6" type="ORF">SAMN04490355_10161</name>
</gene>
<feature type="domain" description="Inverse autotransporter beta-domain" evidence="5">
    <location>
        <begin position="75"/>
        <end position="337"/>
    </location>
</feature>
<dbReference type="InterPro" id="IPR013784">
    <property type="entry name" value="Carb-bd-like_fold"/>
</dbReference>
<reference evidence="7" key="1">
    <citation type="submission" date="2016-10" db="EMBL/GenBank/DDBJ databases">
        <authorList>
            <person name="Varghese N."/>
            <person name="Submissions S."/>
        </authorList>
    </citation>
    <scope>NUCLEOTIDE SEQUENCE [LARGE SCALE GENOMIC DNA]</scope>
    <source>
        <strain evidence="7">DSM 13327</strain>
    </source>
</reference>
<comment type="similarity">
    <text evidence="1">Belongs to the serine-aspartate repeat-containing protein (SDr) family.</text>
</comment>
<protein>
    <submittedName>
        <fullName evidence="6">Carboxypeptidase regulatory-like domain-containing protein</fullName>
    </submittedName>
</protein>
<evidence type="ECO:0000256" key="3">
    <source>
        <dbReference type="ARBA" id="ARBA00022729"/>
    </source>
</evidence>
<dbReference type="Pfam" id="PF11924">
    <property type="entry name" value="IAT_beta"/>
    <property type="match status" value="1"/>
</dbReference>
<dbReference type="SUPFAM" id="SSF49464">
    <property type="entry name" value="Carboxypeptidase regulatory domain-like"/>
    <property type="match status" value="2"/>
</dbReference>
<dbReference type="Gene3D" id="2.60.40.1120">
    <property type="entry name" value="Carboxypeptidase-like, regulatory domain"/>
    <property type="match status" value="7"/>
</dbReference>
<dbReference type="Pfam" id="PF13620">
    <property type="entry name" value="CarboxypepD_reg"/>
    <property type="match status" value="5"/>
</dbReference>
<feature type="signal peptide" evidence="4">
    <location>
        <begin position="1"/>
        <end position="28"/>
    </location>
</feature>
<feature type="chain" id="PRO_5039705992" evidence="4">
    <location>
        <begin position="29"/>
        <end position="1128"/>
    </location>
</feature>
<dbReference type="PANTHER" id="PTHR36108:SF13">
    <property type="entry name" value="COLOSSIN-B-RELATED"/>
    <property type="match status" value="1"/>
</dbReference>
<evidence type="ECO:0000256" key="2">
    <source>
        <dbReference type="ARBA" id="ARBA00022525"/>
    </source>
</evidence>
<keyword evidence="6" id="KW-0378">Hydrolase</keyword>
<keyword evidence="7" id="KW-1185">Reference proteome</keyword>
<dbReference type="InterPro" id="IPR038177">
    <property type="entry name" value="IAT_beta_sf"/>
</dbReference>
<proteinExistence type="inferred from homology"/>
<dbReference type="SUPFAM" id="SSF49452">
    <property type="entry name" value="Starch-binding domain-like"/>
    <property type="match status" value="4"/>
</dbReference>
<evidence type="ECO:0000256" key="4">
    <source>
        <dbReference type="SAM" id="SignalP"/>
    </source>
</evidence>
<dbReference type="Gene3D" id="2.40.160.160">
    <property type="entry name" value="Inverse autotransporter, beta-domain"/>
    <property type="match status" value="1"/>
</dbReference>